<evidence type="ECO:0000256" key="2">
    <source>
        <dbReference type="ARBA" id="ARBA00023315"/>
    </source>
</evidence>
<dbReference type="PANTHER" id="PTHR23091:SF4">
    <property type="entry name" value="N-TERMINAL AMINO-ACID N(ALPHA)-ACETYLTRANSFERASE NATA"/>
    <property type="match status" value="1"/>
</dbReference>
<dbReference type="GO" id="GO:0031415">
    <property type="term" value="C:NatA complex"/>
    <property type="evidence" value="ECO:0007669"/>
    <property type="project" value="InterPro"/>
</dbReference>
<feature type="domain" description="N-acetyltransferase" evidence="3">
    <location>
        <begin position="1"/>
        <end position="143"/>
    </location>
</feature>
<dbReference type="CDD" id="cd04301">
    <property type="entry name" value="NAT_SF"/>
    <property type="match status" value="1"/>
</dbReference>
<dbReference type="AlphaFoldDB" id="A0A2U1S725"/>
<comment type="caution">
    <text evidence="4">The sequence shown here is derived from an EMBL/GenBank/DDBJ whole genome shotgun (WGS) entry which is preliminary data.</text>
</comment>
<gene>
    <name evidence="4" type="primary">mshD_2</name>
    <name evidence="4" type="ORF">MBBWO_07780</name>
</gene>
<evidence type="ECO:0000259" key="3">
    <source>
        <dbReference type="PROSITE" id="PS51186"/>
    </source>
</evidence>
<dbReference type="GO" id="GO:0004596">
    <property type="term" value="F:protein-N-terminal amino-acid acetyltransferase activity"/>
    <property type="evidence" value="ECO:0007669"/>
    <property type="project" value="InterPro"/>
</dbReference>
<keyword evidence="5" id="KW-1185">Reference proteome</keyword>
<accession>A0A2U1S725</accession>
<dbReference type="SUPFAM" id="SSF55729">
    <property type="entry name" value="Acyl-CoA N-acyltransferases (Nat)"/>
    <property type="match status" value="1"/>
</dbReference>
<dbReference type="Pfam" id="PF00583">
    <property type="entry name" value="Acetyltransf_1"/>
    <property type="match status" value="1"/>
</dbReference>
<keyword evidence="2 4" id="KW-0012">Acyltransferase</keyword>
<dbReference type="EMBL" id="MZGU01000004">
    <property type="protein sequence ID" value="PWB85926.1"/>
    <property type="molecule type" value="Genomic_DNA"/>
</dbReference>
<dbReference type="Gene3D" id="3.40.630.30">
    <property type="match status" value="1"/>
</dbReference>
<dbReference type="OrthoDB" id="43754at2157"/>
<sequence length="143" mass="16531">MRVREFVPNDLRRVHFIHETSFDQSYGLAIFRKLYDIGAGFLVAEDNGLVVGYILFWIKEENVGHIISIAVDEKYRCLKAGTMLLSRAISTLKICKLSKITLEVNENNKIAINFYKKFNFQVDRLVPKYYDNGDGAIVMYLDI</sequence>
<dbReference type="InterPro" id="IPR000182">
    <property type="entry name" value="GNAT_dom"/>
</dbReference>
<dbReference type="GO" id="GO:0035447">
    <property type="term" value="F:mycothiol synthase activity"/>
    <property type="evidence" value="ECO:0007669"/>
    <property type="project" value="UniProtKB-EC"/>
</dbReference>
<protein>
    <submittedName>
        <fullName evidence="4">Mycothiol acetyltransferase</fullName>
        <ecNumber evidence="4">2.3.1.189</ecNumber>
    </submittedName>
</protein>
<dbReference type="InterPro" id="IPR045047">
    <property type="entry name" value="Ard1-like"/>
</dbReference>
<keyword evidence="1 4" id="KW-0808">Transferase</keyword>
<evidence type="ECO:0000256" key="1">
    <source>
        <dbReference type="ARBA" id="ARBA00022679"/>
    </source>
</evidence>
<dbReference type="EC" id="2.3.1.189" evidence="4"/>
<dbReference type="Proteomes" id="UP000245577">
    <property type="component" value="Unassembled WGS sequence"/>
</dbReference>
<evidence type="ECO:0000313" key="4">
    <source>
        <dbReference type="EMBL" id="PWB85926.1"/>
    </source>
</evidence>
<proteinExistence type="predicted"/>
<dbReference type="InterPro" id="IPR016181">
    <property type="entry name" value="Acyl_CoA_acyltransferase"/>
</dbReference>
<reference evidence="4 5" key="1">
    <citation type="submission" date="2017-03" db="EMBL/GenBank/DDBJ databases">
        <title>Genome sequence of Methanobrevibacter wosei.</title>
        <authorList>
            <person name="Poehlein A."/>
            <person name="Seedorf H."/>
            <person name="Daniel R."/>
        </authorList>
    </citation>
    <scope>NUCLEOTIDE SEQUENCE [LARGE SCALE GENOMIC DNA]</scope>
    <source>
        <strain evidence="4 5">DSM 11979</strain>
    </source>
</reference>
<organism evidence="4 5">
    <name type="scientific">Methanobrevibacter woesei</name>
    <dbReference type="NCBI Taxonomy" id="190976"/>
    <lineage>
        <taxon>Archaea</taxon>
        <taxon>Methanobacteriati</taxon>
        <taxon>Methanobacteriota</taxon>
        <taxon>Methanomada group</taxon>
        <taxon>Methanobacteria</taxon>
        <taxon>Methanobacteriales</taxon>
        <taxon>Methanobacteriaceae</taxon>
        <taxon>Methanobrevibacter</taxon>
    </lineage>
</organism>
<evidence type="ECO:0000313" key="5">
    <source>
        <dbReference type="Proteomes" id="UP000245577"/>
    </source>
</evidence>
<dbReference type="PROSITE" id="PS51186">
    <property type="entry name" value="GNAT"/>
    <property type="match status" value="1"/>
</dbReference>
<name>A0A2U1S725_9EURY</name>
<dbReference type="RefSeq" id="WP_116669571.1">
    <property type="nucleotide sequence ID" value="NZ_CALIUN010000005.1"/>
</dbReference>
<dbReference type="PANTHER" id="PTHR23091">
    <property type="entry name" value="N-TERMINAL ACETYLTRANSFERASE"/>
    <property type="match status" value="1"/>
</dbReference>